<gene>
    <name evidence="2" type="ORF">PROQFM164_S05g000295</name>
</gene>
<proteinExistence type="predicted"/>
<feature type="chain" id="PRO_5004880100" evidence="1">
    <location>
        <begin position="22"/>
        <end position="175"/>
    </location>
</feature>
<dbReference type="OrthoDB" id="4311195at2759"/>
<dbReference type="Proteomes" id="UP000030686">
    <property type="component" value="Unassembled WGS sequence"/>
</dbReference>
<dbReference type="AlphaFoldDB" id="W6R3T2"/>
<feature type="signal peptide" evidence="1">
    <location>
        <begin position="1"/>
        <end position="21"/>
    </location>
</feature>
<organism evidence="2 3">
    <name type="scientific">Penicillium roqueforti (strain FM164)</name>
    <dbReference type="NCBI Taxonomy" id="1365484"/>
    <lineage>
        <taxon>Eukaryota</taxon>
        <taxon>Fungi</taxon>
        <taxon>Dikarya</taxon>
        <taxon>Ascomycota</taxon>
        <taxon>Pezizomycotina</taxon>
        <taxon>Eurotiomycetes</taxon>
        <taxon>Eurotiomycetidae</taxon>
        <taxon>Eurotiales</taxon>
        <taxon>Aspergillaceae</taxon>
        <taxon>Penicillium</taxon>
    </lineage>
</organism>
<accession>W6R3T2</accession>
<dbReference type="OMA" id="FDKLVCS"/>
<reference evidence="2" key="1">
    <citation type="journal article" date="2014" name="Nat. Commun.">
        <title>Multiple recent horizontal transfers of a large genomic region in cheese making fungi.</title>
        <authorList>
            <person name="Cheeseman K."/>
            <person name="Ropars J."/>
            <person name="Renault P."/>
            <person name="Dupont J."/>
            <person name="Gouzy J."/>
            <person name="Branca A."/>
            <person name="Abraham A.L."/>
            <person name="Ceppi M."/>
            <person name="Conseiller E."/>
            <person name="Debuchy R."/>
            <person name="Malagnac F."/>
            <person name="Goarin A."/>
            <person name="Silar P."/>
            <person name="Lacoste S."/>
            <person name="Sallet E."/>
            <person name="Bensimon A."/>
            <person name="Giraud T."/>
            <person name="Brygoo Y."/>
        </authorList>
    </citation>
    <scope>NUCLEOTIDE SEQUENCE [LARGE SCALE GENOMIC DNA]</scope>
    <source>
        <strain evidence="2">FM164</strain>
    </source>
</reference>
<evidence type="ECO:0000256" key="1">
    <source>
        <dbReference type="SAM" id="SignalP"/>
    </source>
</evidence>
<keyword evidence="3" id="KW-1185">Reference proteome</keyword>
<sequence length="175" mass="19877">MQWRFVSFFLLIFSGFSISIGLPHEICMNTMKGVGAKVETEIWPSFDKLVCSKGKSPGADDWPFLEKQVLIPLWDKLQKKGLKLPNYRAKIKPLADAIVAQCAAEKRTNFCKKPELERMKSCAIDKAMGFIMSNMDMADKYGNEANCKIAKKCLEDESLWKWGRSVVVKFAKKVT</sequence>
<name>W6R3T2_PENRF</name>
<evidence type="ECO:0000313" key="2">
    <source>
        <dbReference type="EMBL" id="CDM36462.1"/>
    </source>
</evidence>
<keyword evidence="1" id="KW-0732">Signal</keyword>
<protein>
    <submittedName>
        <fullName evidence="2">Uncharacterized protein</fullName>
    </submittedName>
</protein>
<evidence type="ECO:0000313" key="3">
    <source>
        <dbReference type="Proteomes" id="UP000030686"/>
    </source>
</evidence>
<dbReference type="EMBL" id="HG792019">
    <property type="protein sequence ID" value="CDM36462.1"/>
    <property type="molecule type" value="Genomic_DNA"/>
</dbReference>